<feature type="signal peptide" evidence="1">
    <location>
        <begin position="1"/>
        <end position="35"/>
    </location>
</feature>
<keyword evidence="3" id="KW-1185">Reference proteome</keyword>
<keyword evidence="1" id="KW-0732">Signal</keyword>
<accession>A0A2M8W6Z6</accession>
<dbReference type="InterPro" id="IPR006311">
    <property type="entry name" value="TAT_signal"/>
</dbReference>
<dbReference type="Gene3D" id="2.50.20.10">
    <property type="entry name" value="Lipoprotein localisation LolA/LolB/LppX"/>
    <property type="match status" value="1"/>
</dbReference>
<gene>
    <name evidence="2" type="ORF">CLV34_2621</name>
</gene>
<organism evidence="2 3">
    <name type="scientific">Luteimicrobium subarcticum</name>
    <dbReference type="NCBI Taxonomy" id="620910"/>
    <lineage>
        <taxon>Bacteria</taxon>
        <taxon>Bacillati</taxon>
        <taxon>Actinomycetota</taxon>
        <taxon>Actinomycetes</taxon>
        <taxon>Micrococcales</taxon>
        <taxon>Luteimicrobium</taxon>
    </lineage>
</organism>
<evidence type="ECO:0000256" key="1">
    <source>
        <dbReference type="SAM" id="SignalP"/>
    </source>
</evidence>
<dbReference type="PANTHER" id="PTHR37507">
    <property type="entry name" value="SPORULATION PROTEIN YDCC"/>
    <property type="match status" value="1"/>
</dbReference>
<feature type="chain" id="PRO_5014915738" evidence="1">
    <location>
        <begin position="36"/>
        <end position="373"/>
    </location>
</feature>
<reference evidence="2 3" key="1">
    <citation type="submission" date="2017-11" db="EMBL/GenBank/DDBJ databases">
        <title>Genomic Encyclopedia of Archaeal and Bacterial Type Strains, Phase II (KMG-II): From Individual Species to Whole Genera.</title>
        <authorList>
            <person name="Goeker M."/>
        </authorList>
    </citation>
    <scope>NUCLEOTIDE SEQUENCE [LARGE SCALE GENOMIC DNA]</scope>
    <source>
        <strain evidence="2 3">DSM 22413</strain>
    </source>
</reference>
<dbReference type="SUPFAM" id="SSF89392">
    <property type="entry name" value="Prokaryotic lipoproteins and lipoprotein localization factors"/>
    <property type="match status" value="1"/>
</dbReference>
<comment type="caution">
    <text evidence="2">The sequence shown here is derived from an EMBL/GenBank/DDBJ whole genome shotgun (WGS) entry which is preliminary data.</text>
</comment>
<dbReference type="AlphaFoldDB" id="A0A2M8W6Z6"/>
<evidence type="ECO:0000313" key="3">
    <source>
        <dbReference type="Proteomes" id="UP000231586"/>
    </source>
</evidence>
<protein>
    <submittedName>
        <fullName evidence="2">Outer membrane lipoprotein-sorting protein</fullName>
    </submittedName>
</protein>
<dbReference type="RefSeq" id="WP_100350729.1">
    <property type="nucleotide sequence ID" value="NZ_PGTZ01000010.1"/>
</dbReference>
<keyword evidence="2" id="KW-0449">Lipoprotein</keyword>
<proteinExistence type="predicted"/>
<name>A0A2M8W6Z6_9MICO</name>
<dbReference type="PANTHER" id="PTHR37507:SF2">
    <property type="entry name" value="SPORULATION PROTEIN YDCC"/>
    <property type="match status" value="1"/>
</dbReference>
<sequence length="373" mass="37255">MSIFDRRPALRWAVPVAAAALVGAVAVGTSTVASADDHPDLPAVSAQDLLVDLASPTTPSVQGTVEATMRLGLPDLSGVPGLGGGPVAGGSSASVLAGTHTLRVWSDGPGRSRVAVLGGQSETDVVRDGTDVWLWDSAARSATHVTLPAERAGVPSATGGVGPTLTPDAAARAALGAVDPGTVVATDDTARVAGRPAYTLTLTPKPSERTLVREVAVDVDAATHVPLRVRVWSVEQSKPAVDVGFTDVSFATPPASTFDFTPPAGATVKTVPLRAGAGAKGSTRDAQDPTVVGDGWDAVAVGTLDDDQLAALTGDGSTTEVLDQLPTASGAWGSGHVLRGTLFSAVLTDDGRVAVGAVPVDVLTGALASAPQG</sequence>
<dbReference type="InterPro" id="IPR052944">
    <property type="entry name" value="Sporulation_related"/>
</dbReference>
<dbReference type="EMBL" id="PGTZ01000010">
    <property type="protein sequence ID" value="PJI86701.1"/>
    <property type="molecule type" value="Genomic_DNA"/>
</dbReference>
<dbReference type="Proteomes" id="UP000231586">
    <property type="component" value="Unassembled WGS sequence"/>
</dbReference>
<evidence type="ECO:0000313" key="2">
    <source>
        <dbReference type="EMBL" id="PJI86701.1"/>
    </source>
</evidence>
<dbReference type="InterPro" id="IPR029046">
    <property type="entry name" value="LolA/LolB/LppX"/>
</dbReference>
<dbReference type="PROSITE" id="PS51318">
    <property type="entry name" value="TAT"/>
    <property type="match status" value="1"/>
</dbReference>
<dbReference type="OrthoDB" id="4822274at2"/>